<dbReference type="AlphaFoldDB" id="A0A517Z280"/>
<dbReference type="RefSeq" id="WP_145367229.1">
    <property type="nucleotide sequence ID" value="NZ_CP036275.1"/>
</dbReference>
<feature type="chain" id="PRO_5022031263" evidence="2">
    <location>
        <begin position="26"/>
        <end position="70"/>
    </location>
</feature>
<name>A0A517Z280_9PLAN</name>
<feature type="region of interest" description="Disordered" evidence="1">
    <location>
        <begin position="36"/>
        <end position="70"/>
    </location>
</feature>
<gene>
    <name evidence="3" type="ORF">Mal4_08710</name>
</gene>
<dbReference type="OrthoDB" id="290995at2"/>
<protein>
    <submittedName>
        <fullName evidence="3">Uncharacterized protein</fullName>
    </submittedName>
</protein>
<feature type="signal peptide" evidence="2">
    <location>
        <begin position="1"/>
        <end position="25"/>
    </location>
</feature>
<dbReference type="KEGG" id="mri:Mal4_08710"/>
<proteinExistence type="predicted"/>
<evidence type="ECO:0000256" key="2">
    <source>
        <dbReference type="SAM" id="SignalP"/>
    </source>
</evidence>
<organism evidence="3 4">
    <name type="scientific">Maioricimonas rarisocia</name>
    <dbReference type="NCBI Taxonomy" id="2528026"/>
    <lineage>
        <taxon>Bacteria</taxon>
        <taxon>Pseudomonadati</taxon>
        <taxon>Planctomycetota</taxon>
        <taxon>Planctomycetia</taxon>
        <taxon>Planctomycetales</taxon>
        <taxon>Planctomycetaceae</taxon>
        <taxon>Maioricimonas</taxon>
    </lineage>
</organism>
<reference evidence="3 4" key="1">
    <citation type="submission" date="2019-02" db="EMBL/GenBank/DDBJ databases">
        <title>Deep-cultivation of Planctomycetes and their phenomic and genomic characterization uncovers novel biology.</title>
        <authorList>
            <person name="Wiegand S."/>
            <person name="Jogler M."/>
            <person name="Boedeker C."/>
            <person name="Pinto D."/>
            <person name="Vollmers J."/>
            <person name="Rivas-Marin E."/>
            <person name="Kohn T."/>
            <person name="Peeters S.H."/>
            <person name="Heuer A."/>
            <person name="Rast P."/>
            <person name="Oberbeckmann S."/>
            <person name="Bunk B."/>
            <person name="Jeske O."/>
            <person name="Meyerdierks A."/>
            <person name="Storesund J.E."/>
            <person name="Kallscheuer N."/>
            <person name="Luecker S."/>
            <person name="Lage O.M."/>
            <person name="Pohl T."/>
            <person name="Merkel B.J."/>
            <person name="Hornburger P."/>
            <person name="Mueller R.-W."/>
            <person name="Bruemmer F."/>
            <person name="Labrenz M."/>
            <person name="Spormann A.M."/>
            <person name="Op den Camp H."/>
            <person name="Overmann J."/>
            <person name="Amann R."/>
            <person name="Jetten M.S.M."/>
            <person name="Mascher T."/>
            <person name="Medema M.H."/>
            <person name="Devos D.P."/>
            <person name="Kaster A.-K."/>
            <person name="Ovreas L."/>
            <person name="Rohde M."/>
            <person name="Galperin M.Y."/>
            <person name="Jogler C."/>
        </authorList>
    </citation>
    <scope>NUCLEOTIDE SEQUENCE [LARGE SCALE GENOMIC DNA]</scope>
    <source>
        <strain evidence="3 4">Mal4</strain>
    </source>
</reference>
<evidence type="ECO:0000256" key="1">
    <source>
        <dbReference type="SAM" id="MobiDB-lite"/>
    </source>
</evidence>
<sequence precursor="true">MPIRKQTVFGLLAACVLSASGCALFPEWAQPEQLWKLNRHPPRDTGDGYFSVPAEPRHNQTPRGETPRVD</sequence>
<evidence type="ECO:0000313" key="3">
    <source>
        <dbReference type="EMBL" id="QDU36584.1"/>
    </source>
</evidence>
<dbReference type="PROSITE" id="PS51257">
    <property type="entry name" value="PROKAR_LIPOPROTEIN"/>
    <property type="match status" value="1"/>
</dbReference>
<keyword evidence="4" id="KW-1185">Reference proteome</keyword>
<keyword evidence="2" id="KW-0732">Signal</keyword>
<dbReference type="Proteomes" id="UP000320496">
    <property type="component" value="Chromosome"/>
</dbReference>
<dbReference type="EMBL" id="CP036275">
    <property type="protein sequence ID" value="QDU36584.1"/>
    <property type="molecule type" value="Genomic_DNA"/>
</dbReference>
<evidence type="ECO:0000313" key="4">
    <source>
        <dbReference type="Proteomes" id="UP000320496"/>
    </source>
</evidence>
<accession>A0A517Z280</accession>